<dbReference type="Proteomes" id="UP000735302">
    <property type="component" value="Unassembled WGS sequence"/>
</dbReference>
<evidence type="ECO:0000256" key="1">
    <source>
        <dbReference type="SAM" id="MobiDB-lite"/>
    </source>
</evidence>
<comment type="caution">
    <text evidence="2">The sequence shown here is derived from an EMBL/GenBank/DDBJ whole genome shotgun (WGS) entry which is preliminary data.</text>
</comment>
<reference evidence="2 3" key="1">
    <citation type="journal article" date="2021" name="Elife">
        <title>Chloroplast acquisition without the gene transfer in kleptoplastic sea slugs, Plakobranchus ocellatus.</title>
        <authorList>
            <person name="Maeda T."/>
            <person name="Takahashi S."/>
            <person name="Yoshida T."/>
            <person name="Shimamura S."/>
            <person name="Takaki Y."/>
            <person name="Nagai Y."/>
            <person name="Toyoda A."/>
            <person name="Suzuki Y."/>
            <person name="Arimoto A."/>
            <person name="Ishii H."/>
            <person name="Satoh N."/>
            <person name="Nishiyama T."/>
            <person name="Hasebe M."/>
            <person name="Maruyama T."/>
            <person name="Minagawa J."/>
            <person name="Obokata J."/>
            <person name="Shigenobu S."/>
        </authorList>
    </citation>
    <scope>NUCLEOTIDE SEQUENCE [LARGE SCALE GENOMIC DNA]</scope>
</reference>
<organism evidence="2 3">
    <name type="scientific">Plakobranchus ocellatus</name>
    <dbReference type="NCBI Taxonomy" id="259542"/>
    <lineage>
        <taxon>Eukaryota</taxon>
        <taxon>Metazoa</taxon>
        <taxon>Spiralia</taxon>
        <taxon>Lophotrochozoa</taxon>
        <taxon>Mollusca</taxon>
        <taxon>Gastropoda</taxon>
        <taxon>Heterobranchia</taxon>
        <taxon>Euthyneura</taxon>
        <taxon>Panpulmonata</taxon>
        <taxon>Sacoglossa</taxon>
        <taxon>Placobranchoidea</taxon>
        <taxon>Plakobranchidae</taxon>
        <taxon>Plakobranchus</taxon>
    </lineage>
</organism>
<proteinExistence type="predicted"/>
<evidence type="ECO:0000313" key="2">
    <source>
        <dbReference type="EMBL" id="GFN81047.1"/>
    </source>
</evidence>
<accession>A0AAV3YEY4</accession>
<dbReference type="AlphaFoldDB" id="A0AAV3YEY4"/>
<dbReference type="EMBL" id="BLXT01000876">
    <property type="protein sequence ID" value="GFN81047.1"/>
    <property type="molecule type" value="Genomic_DNA"/>
</dbReference>
<protein>
    <submittedName>
        <fullName evidence="2">Uncharacterized protein</fullName>
    </submittedName>
</protein>
<feature type="compositionally biased region" description="Basic and acidic residues" evidence="1">
    <location>
        <begin position="115"/>
        <end position="126"/>
    </location>
</feature>
<name>A0AAV3YEY4_9GAST</name>
<keyword evidence="3" id="KW-1185">Reference proteome</keyword>
<sequence>MVMNYCSEFESCNAGTKKATRDDDDQELNIFPVQGAVVVGSSPAKVGQKIVNDQNQEICMKGEQRAGRGQCQTEHWKWEDAGQSTGWETLLDRALEETMLGGAWEGDNAGLSTGKGEKQQGIKSHADQRIRGRMCSTVAATGCKRRPGQVVAYGLPLFSTWFPCGVWDRIDPP</sequence>
<feature type="region of interest" description="Disordered" evidence="1">
    <location>
        <begin position="107"/>
        <end position="126"/>
    </location>
</feature>
<evidence type="ECO:0000313" key="3">
    <source>
        <dbReference type="Proteomes" id="UP000735302"/>
    </source>
</evidence>
<gene>
    <name evidence="2" type="ORF">PoB_000755300</name>
</gene>